<dbReference type="Proteomes" id="UP000182761">
    <property type="component" value="Unassembled WGS sequence"/>
</dbReference>
<dbReference type="OrthoDB" id="1524810at2"/>
<dbReference type="Gene3D" id="3.30.1370.110">
    <property type="match status" value="1"/>
</dbReference>
<feature type="domain" description="Smr" evidence="1">
    <location>
        <begin position="101"/>
        <end position="171"/>
    </location>
</feature>
<organism evidence="2 3">
    <name type="scientific">Apibacter mensalis</name>
    <dbReference type="NCBI Taxonomy" id="1586267"/>
    <lineage>
        <taxon>Bacteria</taxon>
        <taxon>Pseudomonadati</taxon>
        <taxon>Bacteroidota</taxon>
        <taxon>Flavobacteriia</taxon>
        <taxon>Flavobacteriales</taxon>
        <taxon>Weeksellaceae</taxon>
        <taxon>Apibacter</taxon>
    </lineage>
</organism>
<dbReference type="STRING" id="1586267.GCA_001418685_01283"/>
<dbReference type="PROSITE" id="PS50828">
    <property type="entry name" value="SMR"/>
    <property type="match status" value="1"/>
</dbReference>
<evidence type="ECO:0000259" key="1">
    <source>
        <dbReference type="PROSITE" id="PS50828"/>
    </source>
</evidence>
<dbReference type="EMBL" id="FCOR01000007">
    <property type="protein sequence ID" value="CVK16430.1"/>
    <property type="molecule type" value="Genomic_DNA"/>
</dbReference>
<evidence type="ECO:0000313" key="2">
    <source>
        <dbReference type="EMBL" id="CVK16430.1"/>
    </source>
</evidence>
<keyword evidence="3" id="KW-1185">Reference proteome</keyword>
<dbReference type="InterPro" id="IPR002625">
    <property type="entry name" value="Smr_dom"/>
</dbReference>
<dbReference type="Pfam" id="PF01713">
    <property type="entry name" value="Smr"/>
    <property type="match status" value="1"/>
</dbReference>
<evidence type="ECO:0000313" key="3">
    <source>
        <dbReference type="Proteomes" id="UP000182761"/>
    </source>
</evidence>
<reference evidence="2 3" key="1">
    <citation type="submission" date="2016-01" db="EMBL/GenBank/DDBJ databases">
        <authorList>
            <person name="McClelland M."/>
            <person name="Jain A."/>
            <person name="Saraogi P."/>
            <person name="Mendelson R."/>
            <person name="Westerman R."/>
            <person name="SanMiguel P."/>
            <person name="Csonka L."/>
        </authorList>
    </citation>
    <scope>NUCLEOTIDE SEQUENCE [LARGE SCALE GENOMIC DNA]</scope>
    <source>
        <strain evidence="2 3">R-53146</strain>
    </source>
</reference>
<accession>A0A0X3APW2</accession>
<dbReference type="InterPro" id="IPR036063">
    <property type="entry name" value="Smr_dom_sf"/>
</dbReference>
<name>A0A0X3APW2_9FLAO</name>
<dbReference type="RefSeq" id="WP_055425627.1">
    <property type="nucleotide sequence ID" value="NZ_FCOR01000007.1"/>
</dbReference>
<dbReference type="AlphaFoldDB" id="A0A0X3APW2"/>
<protein>
    <submittedName>
        <fullName evidence="2">Smr domain-containing protein</fullName>
    </submittedName>
</protein>
<sequence>MKIGDKVRLLDEEGIFTIKDFIGNNAVLIDSYGFEVIHLLCNLISYDEYANMYNDVSEFNAKKEDIFSENKNIIVKESIQERVIDLHIGNIVNSVKNLMPHQMLEKQINKAIEEIKSAKKDKVKKLIIIHGKGKGVLKKEIYKILNTMDDIEYFEADIIKYRFGAVEIRFKF</sequence>
<gene>
    <name evidence="2" type="ORF">Ga0061079_10732</name>
</gene>
<proteinExistence type="predicted"/>